<evidence type="ECO:0000259" key="2">
    <source>
        <dbReference type="Pfam" id="PF02470"/>
    </source>
</evidence>
<sequence>MPIYGIPGVSTNKRRSKVAGVLALALVTVVAISWIAVDKARGDDRMQIVLQTDSIGDGIAPGTQVRLDGVNVGSIAAIDSGESGRQLITLRLNQSRLFGVTDSLAIDYAPANLFGISEVELKRRDGGSPLQENAIIDLSGDHSARAQDATMGALIRSLSQTSGDVLTPRLAENLTRVAANLSWFTPLIEAMIATGQNLADTQIYPVSFLLGQYGSTLTGAAALIDGTVKLLDRFKNIEVLRTQRDLFDTGVNTIAKDFFPAVANTLFTAQRYFSGYADMLTPILNITSQMVPSPQLSGSQLREILARLDKSFTDTPDGPILNLALTLRGVPALSVPLLGTSSAPIAGGPR</sequence>
<name>A0A848KLP3_9NOCA</name>
<dbReference type="Pfam" id="PF02470">
    <property type="entry name" value="MlaD"/>
    <property type="match status" value="1"/>
</dbReference>
<keyword evidence="1" id="KW-0812">Transmembrane</keyword>
<proteinExistence type="predicted"/>
<evidence type="ECO:0000313" key="4">
    <source>
        <dbReference type="Proteomes" id="UP000535543"/>
    </source>
</evidence>
<organism evidence="3 4">
    <name type="scientific">Antrihabitans stalactiti</name>
    <dbReference type="NCBI Taxonomy" id="2584121"/>
    <lineage>
        <taxon>Bacteria</taxon>
        <taxon>Bacillati</taxon>
        <taxon>Actinomycetota</taxon>
        <taxon>Actinomycetes</taxon>
        <taxon>Mycobacteriales</taxon>
        <taxon>Nocardiaceae</taxon>
        <taxon>Antrihabitans</taxon>
    </lineage>
</organism>
<feature type="transmembrane region" description="Helical" evidence="1">
    <location>
        <begin position="18"/>
        <end position="37"/>
    </location>
</feature>
<accession>A0A848KLP3</accession>
<evidence type="ECO:0000256" key="1">
    <source>
        <dbReference type="SAM" id="Phobius"/>
    </source>
</evidence>
<dbReference type="Proteomes" id="UP000535543">
    <property type="component" value="Unassembled WGS sequence"/>
</dbReference>
<dbReference type="InterPro" id="IPR052336">
    <property type="entry name" value="MlaD_Phospholipid_Transporter"/>
</dbReference>
<evidence type="ECO:0000313" key="3">
    <source>
        <dbReference type="EMBL" id="NMN97572.1"/>
    </source>
</evidence>
<feature type="domain" description="Mce/MlaD" evidence="2">
    <location>
        <begin position="47"/>
        <end position="121"/>
    </location>
</feature>
<reference evidence="3 4" key="1">
    <citation type="submission" date="2019-05" db="EMBL/GenBank/DDBJ databases">
        <authorList>
            <person name="Lee S.D."/>
        </authorList>
    </citation>
    <scope>NUCLEOTIDE SEQUENCE [LARGE SCALE GENOMIC DNA]</scope>
    <source>
        <strain evidence="3 4">YC2-7</strain>
    </source>
</reference>
<protein>
    <submittedName>
        <fullName evidence="3">MCE family protein</fullName>
    </submittedName>
</protein>
<dbReference type="AlphaFoldDB" id="A0A848KLP3"/>
<dbReference type="PANTHER" id="PTHR33371:SF4">
    <property type="entry name" value="INTERMEMBRANE PHOSPHOLIPID TRANSPORT SYSTEM BINDING PROTEIN MLAD"/>
    <property type="match status" value="1"/>
</dbReference>
<dbReference type="EMBL" id="VCQU01000007">
    <property type="protein sequence ID" value="NMN97572.1"/>
    <property type="molecule type" value="Genomic_DNA"/>
</dbReference>
<keyword evidence="1" id="KW-1133">Transmembrane helix</keyword>
<keyword evidence="4" id="KW-1185">Reference proteome</keyword>
<dbReference type="PANTHER" id="PTHR33371">
    <property type="entry name" value="INTERMEMBRANE PHOSPHOLIPID TRANSPORT SYSTEM BINDING PROTEIN MLAD-RELATED"/>
    <property type="match status" value="1"/>
</dbReference>
<reference evidence="3 4" key="2">
    <citation type="submission" date="2020-06" db="EMBL/GenBank/DDBJ databases">
        <title>Antribacter stalactiti gen. nov., sp. nov., a new member of the family Nacardiaceae isolated from a cave.</title>
        <authorList>
            <person name="Kim I.S."/>
        </authorList>
    </citation>
    <scope>NUCLEOTIDE SEQUENCE [LARGE SCALE GENOMIC DNA]</scope>
    <source>
        <strain evidence="3 4">YC2-7</strain>
    </source>
</reference>
<dbReference type="InterPro" id="IPR003399">
    <property type="entry name" value="Mce/MlaD"/>
</dbReference>
<comment type="caution">
    <text evidence="3">The sequence shown here is derived from an EMBL/GenBank/DDBJ whole genome shotgun (WGS) entry which is preliminary data.</text>
</comment>
<keyword evidence="1" id="KW-0472">Membrane</keyword>
<gene>
    <name evidence="3" type="ORF">FGL95_21270</name>
</gene>